<dbReference type="AlphaFoldDB" id="A0A1G5JBF3"/>
<name>A0A1G5JBF3_9BACL</name>
<organism evidence="1 2">
    <name type="scientific">Paenibacillus polysaccharolyticus</name>
    <dbReference type="NCBI Taxonomy" id="582692"/>
    <lineage>
        <taxon>Bacteria</taxon>
        <taxon>Bacillati</taxon>
        <taxon>Bacillota</taxon>
        <taxon>Bacilli</taxon>
        <taxon>Bacillales</taxon>
        <taxon>Paenibacillaceae</taxon>
        <taxon>Paenibacillus</taxon>
    </lineage>
</organism>
<dbReference type="EMBL" id="FMVM01000010">
    <property type="protein sequence ID" value="SCY85514.1"/>
    <property type="molecule type" value="Genomic_DNA"/>
</dbReference>
<protein>
    <submittedName>
        <fullName evidence="1">Uncharacterized protein</fullName>
    </submittedName>
</protein>
<evidence type="ECO:0000313" key="2">
    <source>
        <dbReference type="Proteomes" id="UP000198538"/>
    </source>
</evidence>
<dbReference type="Proteomes" id="UP000198538">
    <property type="component" value="Unassembled WGS sequence"/>
</dbReference>
<evidence type="ECO:0000313" key="1">
    <source>
        <dbReference type="EMBL" id="SCY85514.1"/>
    </source>
</evidence>
<sequence>MDKKATKILMSTFWGGGGWKSPHAPFSGDDFEYAKSKGVMFDPLTISHDEIVERLHHMHQNPALKERVIAAFLHSLSTKKVYLRSALSSWALTRNMPLHTYGERPALHANTSACGDCNFLRLQSDKQYVDADLNVLNFERIKWSGVRHGWLLYCLMDLELLLQDYNDNSSNSTESNHISPYEVTEEDRTILAKMLEASQTGDPTDSARSLEKKWKDCVPSSKQERDSLLEIWAAAGILVPMDTPRKRKGGSGDFIFVATWQGDDGYHAENVLDYFGPYLPPSNL</sequence>
<reference evidence="2" key="1">
    <citation type="submission" date="2016-10" db="EMBL/GenBank/DDBJ databases">
        <authorList>
            <person name="Varghese N."/>
            <person name="Submissions S."/>
        </authorList>
    </citation>
    <scope>NUCLEOTIDE SEQUENCE [LARGE SCALE GENOMIC DNA]</scope>
    <source>
        <strain evidence="2">BL9</strain>
    </source>
</reference>
<proteinExistence type="predicted"/>
<gene>
    <name evidence="1" type="ORF">SAMN05720606_110208</name>
</gene>
<keyword evidence="2" id="KW-1185">Reference proteome</keyword>
<accession>A0A1G5JBF3</accession>
<dbReference type="RefSeq" id="WP_090921691.1">
    <property type="nucleotide sequence ID" value="NZ_FMVM01000010.1"/>
</dbReference>